<evidence type="ECO:0000256" key="1">
    <source>
        <dbReference type="ARBA" id="ARBA00001947"/>
    </source>
</evidence>
<protein>
    <submittedName>
        <fullName evidence="7">Glutamate carboxypeptidase</fullName>
    </submittedName>
</protein>
<dbReference type="CDD" id="cd03885">
    <property type="entry name" value="M20_CPDG2"/>
    <property type="match status" value="1"/>
</dbReference>
<evidence type="ECO:0000313" key="8">
    <source>
        <dbReference type="Proteomes" id="UP000292958"/>
    </source>
</evidence>
<dbReference type="GO" id="GO:0046872">
    <property type="term" value="F:metal ion binding"/>
    <property type="evidence" value="ECO:0007669"/>
    <property type="project" value="UniProtKB-KW"/>
</dbReference>
<reference evidence="7 8" key="1">
    <citation type="submission" date="2019-02" db="EMBL/GenBank/DDBJ databases">
        <title>Genomic Encyclopedia of Archaeal and Bacterial Type Strains, Phase II (KMG-II): from individual species to whole genera.</title>
        <authorList>
            <person name="Goeker M."/>
        </authorList>
    </citation>
    <scope>NUCLEOTIDE SEQUENCE [LARGE SCALE GENOMIC DNA]</scope>
    <source>
        <strain evidence="7 8">DSM 18101</strain>
    </source>
</reference>
<proteinExistence type="predicted"/>
<evidence type="ECO:0000259" key="6">
    <source>
        <dbReference type="Pfam" id="PF07687"/>
    </source>
</evidence>
<dbReference type="EMBL" id="SHKW01000001">
    <property type="protein sequence ID" value="RZU41538.1"/>
    <property type="molecule type" value="Genomic_DNA"/>
</dbReference>
<dbReference type="OrthoDB" id="9783294at2"/>
<evidence type="ECO:0000313" key="7">
    <source>
        <dbReference type="EMBL" id="RZU41538.1"/>
    </source>
</evidence>
<keyword evidence="8" id="KW-1185">Reference proteome</keyword>
<dbReference type="InterPro" id="IPR036264">
    <property type="entry name" value="Bact_exopeptidase_dim_dom"/>
</dbReference>
<evidence type="ECO:0000256" key="5">
    <source>
        <dbReference type="PIRSR" id="PIRSR037238-1"/>
    </source>
</evidence>
<dbReference type="InterPro" id="IPR011650">
    <property type="entry name" value="Peptidase_M20_dimer"/>
</dbReference>
<sequence>MIPQDLLLRTQTKLPWFLQHLRQLVRVESPSEDPAAVNAAQQLVADWATALGGRVKRHRQKNFGDVYELPFGAGSSKSAARSGQKPILILGHLDTVWPHGTLKSMPWQEHAGKISGPGVLDMKAGVVMALTAISVLRELNLLRPVTLLLVSEEEIGSPVSRPITEKLAKESSAVFVLEPAQGLALKTARKGVGHYEVHVTGVAAHSGVDFERGHSAVLELARQIERISGFTDLSRGLTVNCGVIAGGTRSNVIAASAHAEVDVRIARASDAARVERLFHRLKPIDPACRLTITGGINRPPMERKAGTIALFKQARKLAAELGFDLDEASTGGGSDGNFTAALGVPTLDGMGAIGAGAHAAHEHILAEHIVPRTALLAAMLATVRDLLKE</sequence>
<name>A0A4Q7YV68_9BACT</name>
<dbReference type="InterPro" id="IPR017150">
    <property type="entry name" value="Pept_M20_glutamate_carboxypep"/>
</dbReference>
<accession>A0A4Q7YV68</accession>
<dbReference type="Gene3D" id="3.40.630.10">
    <property type="entry name" value="Zn peptidases"/>
    <property type="match status" value="1"/>
</dbReference>
<dbReference type="AlphaFoldDB" id="A0A4Q7YV68"/>
<feature type="active site" description="Proton acceptor" evidence="5">
    <location>
        <position position="153"/>
    </location>
</feature>
<organism evidence="7 8">
    <name type="scientific">Edaphobacter modestus</name>
    <dbReference type="NCBI Taxonomy" id="388466"/>
    <lineage>
        <taxon>Bacteria</taxon>
        <taxon>Pseudomonadati</taxon>
        <taxon>Acidobacteriota</taxon>
        <taxon>Terriglobia</taxon>
        <taxon>Terriglobales</taxon>
        <taxon>Acidobacteriaceae</taxon>
        <taxon>Edaphobacter</taxon>
    </lineage>
</organism>
<gene>
    <name evidence="7" type="ORF">BDD14_3062</name>
</gene>
<dbReference type="PROSITE" id="PS00758">
    <property type="entry name" value="ARGE_DAPE_CPG2_1"/>
    <property type="match status" value="1"/>
</dbReference>
<comment type="caution">
    <text evidence="7">The sequence shown here is derived from an EMBL/GenBank/DDBJ whole genome shotgun (WGS) entry which is preliminary data.</text>
</comment>
<dbReference type="Gene3D" id="3.30.70.360">
    <property type="match status" value="1"/>
</dbReference>
<evidence type="ECO:0000256" key="3">
    <source>
        <dbReference type="ARBA" id="ARBA00022801"/>
    </source>
</evidence>
<dbReference type="InterPro" id="IPR050072">
    <property type="entry name" value="Peptidase_M20A"/>
</dbReference>
<dbReference type="Pfam" id="PF01546">
    <property type="entry name" value="Peptidase_M20"/>
    <property type="match status" value="1"/>
</dbReference>
<dbReference type="SUPFAM" id="SSF55031">
    <property type="entry name" value="Bacterial exopeptidase dimerisation domain"/>
    <property type="match status" value="1"/>
</dbReference>
<keyword evidence="3" id="KW-0378">Hydrolase</keyword>
<dbReference type="GO" id="GO:0004180">
    <property type="term" value="F:carboxypeptidase activity"/>
    <property type="evidence" value="ECO:0007669"/>
    <property type="project" value="UniProtKB-KW"/>
</dbReference>
<dbReference type="Proteomes" id="UP000292958">
    <property type="component" value="Unassembled WGS sequence"/>
</dbReference>
<comment type="cofactor">
    <cofactor evidence="1">
        <name>Zn(2+)</name>
        <dbReference type="ChEBI" id="CHEBI:29105"/>
    </cofactor>
</comment>
<evidence type="ECO:0000256" key="4">
    <source>
        <dbReference type="ARBA" id="ARBA00022833"/>
    </source>
</evidence>
<dbReference type="PANTHER" id="PTHR43808:SF9">
    <property type="entry name" value="BLL0789 PROTEIN"/>
    <property type="match status" value="1"/>
</dbReference>
<dbReference type="SUPFAM" id="SSF53187">
    <property type="entry name" value="Zn-dependent exopeptidases"/>
    <property type="match status" value="1"/>
</dbReference>
<dbReference type="Pfam" id="PF07687">
    <property type="entry name" value="M20_dimer"/>
    <property type="match status" value="1"/>
</dbReference>
<dbReference type="PIRSF" id="PIRSF037238">
    <property type="entry name" value="Carboxypeptidase_G2"/>
    <property type="match status" value="1"/>
</dbReference>
<dbReference type="PANTHER" id="PTHR43808">
    <property type="entry name" value="ACETYLORNITHINE DEACETYLASE"/>
    <property type="match status" value="1"/>
</dbReference>
<feature type="active site" evidence="5">
    <location>
        <position position="94"/>
    </location>
</feature>
<dbReference type="InterPro" id="IPR001261">
    <property type="entry name" value="ArgE/DapE_CS"/>
</dbReference>
<dbReference type="RefSeq" id="WP_130419441.1">
    <property type="nucleotide sequence ID" value="NZ_SHKW01000001.1"/>
</dbReference>
<keyword evidence="7" id="KW-0645">Protease</keyword>
<keyword evidence="2" id="KW-0479">Metal-binding</keyword>
<dbReference type="InterPro" id="IPR002933">
    <property type="entry name" value="Peptidase_M20"/>
</dbReference>
<keyword evidence="7" id="KW-0121">Carboxypeptidase</keyword>
<feature type="domain" description="Peptidase M20 dimerisation" evidence="6">
    <location>
        <begin position="187"/>
        <end position="279"/>
    </location>
</feature>
<keyword evidence="4" id="KW-0862">Zinc</keyword>
<evidence type="ECO:0000256" key="2">
    <source>
        <dbReference type="ARBA" id="ARBA00022723"/>
    </source>
</evidence>